<reference evidence="1 2" key="1">
    <citation type="journal article" date="2016" name="Front. Microbiol.">
        <title>Genomic Resource of Rice Seed Associated Bacteria.</title>
        <authorList>
            <person name="Midha S."/>
            <person name="Bansal K."/>
            <person name="Sharma S."/>
            <person name="Kumar N."/>
            <person name="Patil P.P."/>
            <person name="Chaudhry V."/>
            <person name="Patil P.B."/>
        </authorList>
    </citation>
    <scope>NUCLEOTIDE SEQUENCE [LARGE SCALE GENOMIC DNA]</scope>
    <source>
        <strain evidence="1 2">NS331</strain>
    </source>
</reference>
<dbReference type="Pfam" id="PF00702">
    <property type="entry name" value="Hydrolase"/>
    <property type="match status" value="1"/>
</dbReference>
<dbReference type="CDD" id="cd02603">
    <property type="entry name" value="HAD_sEH-N_like"/>
    <property type="match status" value="1"/>
</dbReference>
<dbReference type="PATRIC" id="fig|433924.3.peg.4900"/>
<dbReference type="RefSeq" id="WP_058642611.1">
    <property type="nucleotide sequence ID" value="NZ_LDSL01000086.1"/>
</dbReference>
<dbReference type="Proteomes" id="UP000072741">
    <property type="component" value="Unassembled WGS sequence"/>
</dbReference>
<evidence type="ECO:0000313" key="1">
    <source>
        <dbReference type="EMBL" id="KTT20341.1"/>
    </source>
</evidence>
<comment type="caution">
    <text evidence="1">The sequence shown here is derived from an EMBL/GenBank/DDBJ whole genome shotgun (WGS) entry which is preliminary data.</text>
</comment>
<dbReference type="SFLD" id="SFLDS00003">
    <property type="entry name" value="Haloacid_Dehalogenase"/>
    <property type="match status" value="1"/>
</dbReference>
<dbReference type="NCBIfam" id="TIGR01509">
    <property type="entry name" value="HAD-SF-IA-v3"/>
    <property type="match status" value="1"/>
</dbReference>
<accession>A0A147GSH2</accession>
<dbReference type="Gene3D" id="1.10.150.240">
    <property type="entry name" value="Putative phosphatase, domain 2"/>
    <property type="match status" value="1"/>
</dbReference>
<dbReference type="SFLD" id="SFLDG01129">
    <property type="entry name" value="C1.5:_HAD__Beta-PGM__Phosphata"/>
    <property type="match status" value="1"/>
</dbReference>
<proteinExistence type="predicted"/>
<dbReference type="InterPro" id="IPR023214">
    <property type="entry name" value="HAD_sf"/>
</dbReference>
<dbReference type="InterPro" id="IPR036412">
    <property type="entry name" value="HAD-like_sf"/>
</dbReference>
<dbReference type="InterPro" id="IPR023198">
    <property type="entry name" value="PGP-like_dom2"/>
</dbReference>
<dbReference type="SUPFAM" id="SSF56784">
    <property type="entry name" value="HAD-like"/>
    <property type="match status" value="1"/>
</dbReference>
<gene>
    <name evidence="1" type="ORF">NS331_14100</name>
</gene>
<protein>
    <submittedName>
        <fullName evidence="1">Haloacid dehalogenase</fullName>
    </submittedName>
</protein>
<dbReference type="Gene3D" id="3.40.50.1000">
    <property type="entry name" value="HAD superfamily/HAD-like"/>
    <property type="match status" value="1"/>
</dbReference>
<dbReference type="AlphaFoldDB" id="A0A147GSH2"/>
<sequence>MNVVFDLGGVLIDWRPADLMRAHFPQQAPDETAAHALMRAFFHHEDWQGFDGGLRTAEEVAARTAERLRLPQEAVRDFVLPLGEHLQPLSVTVDMLNRLAGQRDAGAALRLYYLSNMPVPYARALERRLPALFGCFDGGVFSGDVKRIKPHTEIYELLAWRHGLVPAQTLFIDDTVPNVETARALGWQALHCASPAALAVQLPQMVARALG</sequence>
<name>A0A147GSH2_9BURK</name>
<evidence type="ECO:0000313" key="2">
    <source>
        <dbReference type="Proteomes" id="UP000072741"/>
    </source>
</evidence>
<dbReference type="EMBL" id="LDSL01000086">
    <property type="protein sequence ID" value="KTT20341.1"/>
    <property type="molecule type" value="Genomic_DNA"/>
</dbReference>
<keyword evidence="2" id="KW-1185">Reference proteome</keyword>
<dbReference type="PANTHER" id="PTHR43611">
    <property type="entry name" value="ALPHA-D-GLUCOSE 1-PHOSPHATE PHOSPHATASE"/>
    <property type="match status" value="1"/>
</dbReference>
<dbReference type="PANTHER" id="PTHR43611:SF3">
    <property type="entry name" value="FLAVIN MONONUCLEOTIDE HYDROLASE 1, CHLOROPLATIC"/>
    <property type="match status" value="1"/>
</dbReference>
<dbReference type="OrthoDB" id="9797415at2"/>
<dbReference type="InterPro" id="IPR006439">
    <property type="entry name" value="HAD-SF_hydro_IA"/>
</dbReference>
<organism evidence="1 2">
    <name type="scientific">Pseudacidovorax intermedius</name>
    <dbReference type="NCBI Taxonomy" id="433924"/>
    <lineage>
        <taxon>Bacteria</taxon>
        <taxon>Pseudomonadati</taxon>
        <taxon>Pseudomonadota</taxon>
        <taxon>Betaproteobacteria</taxon>
        <taxon>Burkholderiales</taxon>
        <taxon>Comamonadaceae</taxon>
        <taxon>Pseudacidovorax</taxon>
    </lineage>
</organism>